<feature type="region of interest" description="Disordered" evidence="1">
    <location>
        <begin position="104"/>
        <end position="137"/>
    </location>
</feature>
<organism evidence="3">
    <name type="scientific">Lichtheimia ramosa</name>
    <dbReference type="NCBI Taxonomy" id="688394"/>
    <lineage>
        <taxon>Eukaryota</taxon>
        <taxon>Fungi</taxon>
        <taxon>Fungi incertae sedis</taxon>
        <taxon>Mucoromycota</taxon>
        <taxon>Mucoromycotina</taxon>
        <taxon>Mucoromycetes</taxon>
        <taxon>Mucorales</taxon>
        <taxon>Lichtheimiaceae</taxon>
        <taxon>Lichtheimia</taxon>
    </lineage>
</organism>
<feature type="compositionally biased region" description="Low complexity" evidence="1">
    <location>
        <begin position="104"/>
        <end position="114"/>
    </location>
</feature>
<dbReference type="Pfam" id="PF14616">
    <property type="entry name" value="Rua1_C"/>
    <property type="match status" value="1"/>
</dbReference>
<feature type="domain" description="Transcription regulator Rua1 C-terminal" evidence="2">
    <location>
        <begin position="139"/>
        <end position="240"/>
    </location>
</feature>
<protein>
    <recommendedName>
        <fullName evidence="2">Transcription regulator Rua1 C-terminal domain-containing protein</fullName>
    </recommendedName>
</protein>
<dbReference type="EMBL" id="LK023379">
    <property type="protein sequence ID" value="CDS13238.1"/>
    <property type="molecule type" value="Genomic_DNA"/>
</dbReference>
<evidence type="ECO:0000313" key="3">
    <source>
        <dbReference type="EMBL" id="CDS13238.1"/>
    </source>
</evidence>
<dbReference type="OrthoDB" id="5595379at2759"/>
<accession>A0A077X1V1</accession>
<evidence type="ECO:0000259" key="2">
    <source>
        <dbReference type="Pfam" id="PF14616"/>
    </source>
</evidence>
<dbReference type="PANTHER" id="PTHR28125">
    <property type="entry name" value="MEIOTIC EXPRESSION UP-REGULATED PROTEIN 26"/>
    <property type="match status" value="1"/>
</dbReference>
<reference evidence="3" key="1">
    <citation type="journal article" date="2014" name="Genome Announc.">
        <title>De novo whole-genome sequence and genome annotation of Lichtheimia ramosa.</title>
        <authorList>
            <person name="Linde J."/>
            <person name="Schwartze V."/>
            <person name="Binder U."/>
            <person name="Lass-Florl C."/>
            <person name="Voigt K."/>
            <person name="Horn F."/>
        </authorList>
    </citation>
    <scope>NUCLEOTIDE SEQUENCE</scope>
    <source>
        <strain evidence="3">JMRC FSU:6197</strain>
    </source>
</reference>
<dbReference type="PANTHER" id="PTHR28125:SF3">
    <property type="entry name" value="TRANSCRIPTION REGULATOR RUA1 C-TERMINAL DOMAIN-CONTAINING PROTEIN"/>
    <property type="match status" value="1"/>
</dbReference>
<dbReference type="InterPro" id="IPR028012">
    <property type="entry name" value="Rua1_C"/>
</dbReference>
<evidence type="ECO:0000256" key="1">
    <source>
        <dbReference type="SAM" id="MobiDB-lite"/>
    </source>
</evidence>
<feature type="compositionally biased region" description="Polar residues" evidence="1">
    <location>
        <begin position="122"/>
        <end position="136"/>
    </location>
</feature>
<gene>
    <name evidence="3" type="ORF">LRAMOSA05416</name>
</gene>
<sequence>MHYNLFEDLWTELPFWIGGSGYDSLSSFDGNLDPLLLQQQQQDFFYQDPGLACNMTESNNFTSDPLNYGNMSLLPTMGGAYNNNDTLMLATSSSTPLHLLNQQQPPFQQQQQQQPRRRVKSLPSSQEDCIPRQQQPRFKDDQYSPKWVRYSGQLKEGYCDTCPEGRWLQLKNSAYWYHKQFYHGISSVTGRPFAEPLEQRVGPDGVLQGLCHQCICFVPICNGRKRRNSLLWYKHAHKCHTYTKPEKFPSPF</sequence>
<name>A0A077X1V1_9FUNG</name>
<dbReference type="AlphaFoldDB" id="A0A077X1V1"/>
<proteinExistence type="predicted"/>